<keyword evidence="2" id="KW-0067">ATP-binding</keyword>
<dbReference type="EMBL" id="VJMH01006028">
    <property type="protein sequence ID" value="KAF0691736.1"/>
    <property type="molecule type" value="Genomic_DNA"/>
</dbReference>
<dbReference type="OrthoDB" id="189102at2759"/>
<sequence length="280" mass="30437">MDFYRILLPGPTSEGYGLTETVGGLAIDYYAHTDAGTVGPPLASTECKLISVPEMGYLVTDTTHGEDDATRMPVRGRGELCVRGPNIFSGYYKAPEKSKDVLDQDGWFHTGDIAVWTTDGCVKIVDRKKSIFKLSQGEYVSAEKIENALITNSYVAQIFVYGDSLHSVLVAIVVPEEAPLMDLAKSLGVTGSFADACANKQVTDAVLKSLDALGKKGKLYGFERVKAIQLTTKAFTVENDILTPTFKLKRAEAKKAFLTEIDDLYVQCGDLVAGHNVHQV</sequence>
<protein>
    <submittedName>
        <fullName evidence="6">Aste57867_17095 protein</fullName>
    </submittedName>
</protein>
<dbReference type="Pfam" id="PF00501">
    <property type="entry name" value="AMP-binding"/>
    <property type="match status" value="1"/>
</dbReference>
<organism evidence="6 7">
    <name type="scientific">Aphanomyces stellatus</name>
    <dbReference type="NCBI Taxonomy" id="120398"/>
    <lineage>
        <taxon>Eukaryota</taxon>
        <taxon>Sar</taxon>
        <taxon>Stramenopiles</taxon>
        <taxon>Oomycota</taxon>
        <taxon>Saprolegniomycetes</taxon>
        <taxon>Saprolegniales</taxon>
        <taxon>Verrucalvaceae</taxon>
        <taxon>Aphanomyces</taxon>
    </lineage>
</organism>
<keyword evidence="1" id="KW-0547">Nucleotide-binding</keyword>
<dbReference type="PANTHER" id="PTHR43272">
    <property type="entry name" value="LONG-CHAIN-FATTY-ACID--COA LIGASE"/>
    <property type="match status" value="1"/>
</dbReference>
<dbReference type="GO" id="GO:0016020">
    <property type="term" value="C:membrane"/>
    <property type="evidence" value="ECO:0007669"/>
    <property type="project" value="TreeGrafter"/>
</dbReference>
<evidence type="ECO:0000259" key="3">
    <source>
        <dbReference type="Pfam" id="PF00501"/>
    </source>
</evidence>
<dbReference type="InterPro" id="IPR000873">
    <property type="entry name" value="AMP-dep_synth/lig_dom"/>
</dbReference>
<evidence type="ECO:0000313" key="5">
    <source>
        <dbReference type="EMBL" id="KAF0691736.1"/>
    </source>
</evidence>
<gene>
    <name evidence="6" type="primary">Aste57867_17095</name>
    <name evidence="5" type="ORF">As57867_017036</name>
    <name evidence="6" type="ORF">ASTE57867_17095</name>
</gene>
<reference evidence="6 7" key="1">
    <citation type="submission" date="2019-03" db="EMBL/GenBank/DDBJ databases">
        <authorList>
            <person name="Gaulin E."/>
            <person name="Dumas B."/>
        </authorList>
    </citation>
    <scope>NUCLEOTIDE SEQUENCE [LARGE SCALE GENOMIC DNA]</scope>
    <source>
        <strain evidence="6">CBS 568.67</strain>
    </source>
</reference>
<feature type="domain" description="AMP-dependent synthetase/ligase" evidence="3">
    <location>
        <begin position="2"/>
        <end position="92"/>
    </location>
</feature>
<feature type="domain" description="AMP-binding enzyme C-terminal" evidence="4">
    <location>
        <begin position="144"/>
        <end position="178"/>
    </location>
</feature>
<dbReference type="GO" id="GO:0005524">
    <property type="term" value="F:ATP binding"/>
    <property type="evidence" value="ECO:0007669"/>
    <property type="project" value="UniProtKB-KW"/>
</dbReference>
<keyword evidence="7" id="KW-1185">Reference proteome</keyword>
<evidence type="ECO:0000256" key="1">
    <source>
        <dbReference type="ARBA" id="ARBA00022741"/>
    </source>
</evidence>
<dbReference type="GO" id="GO:0005783">
    <property type="term" value="C:endoplasmic reticulum"/>
    <property type="evidence" value="ECO:0007669"/>
    <property type="project" value="TreeGrafter"/>
</dbReference>
<dbReference type="InterPro" id="IPR042099">
    <property type="entry name" value="ANL_N_sf"/>
</dbReference>
<dbReference type="Gene3D" id="3.40.50.12780">
    <property type="entry name" value="N-terminal domain of ligase-like"/>
    <property type="match status" value="1"/>
</dbReference>
<dbReference type="GO" id="GO:0004467">
    <property type="term" value="F:long-chain fatty acid-CoA ligase activity"/>
    <property type="evidence" value="ECO:0007669"/>
    <property type="project" value="TreeGrafter"/>
</dbReference>
<dbReference type="InterPro" id="IPR025110">
    <property type="entry name" value="AMP-bd_C"/>
</dbReference>
<evidence type="ECO:0000313" key="7">
    <source>
        <dbReference type="Proteomes" id="UP000332933"/>
    </source>
</evidence>
<accession>A0A485L861</accession>
<evidence type="ECO:0000259" key="4">
    <source>
        <dbReference type="Pfam" id="PF13193"/>
    </source>
</evidence>
<dbReference type="Proteomes" id="UP000332933">
    <property type="component" value="Unassembled WGS sequence"/>
</dbReference>
<proteinExistence type="predicted"/>
<reference evidence="5" key="2">
    <citation type="submission" date="2019-06" db="EMBL/GenBank/DDBJ databases">
        <title>Genomics analysis of Aphanomyces spp. identifies a new class of oomycete effector associated with host adaptation.</title>
        <authorList>
            <person name="Gaulin E."/>
        </authorList>
    </citation>
    <scope>NUCLEOTIDE SEQUENCE</scope>
    <source>
        <strain evidence="5">CBS 578.67</strain>
    </source>
</reference>
<dbReference type="Pfam" id="PF13193">
    <property type="entry name" value="AMP-binding_C"/>
    <property type="match status" value="1"/>
</dbReference>
<dbReference type="EMBL" id="CAADRA010006049">
    <property type="protein sequence ID" value="VFT93853.1"/>
    <property type="molecule type" value="Genomic_DNA"/>
</dbReference>
<name>A0A485L861_9STRA</name>
<dbReference type="PANTHER" id="PTHR43272:SF33">
    <property type="entry name" value="AMP-BINDING DOMAIN-CONTAINING PROTEIN-RELATED"/>
    <property type="match status" value="1"/>
</dbReference>
<evidence type="ECO:0000256" key="2">
    <source>
        <dbReference type="ARBA" id="ARBA00022840"/>
    </source>
</evidence>
<evidence type="ECO:0000313" key="6">
    <source>
        <dbReference type="EMBL" id="VFT93853.1"/>
    </source>
</evidence>
<dbReference type="AlphaFoldDB" id="A0A485L861"/>
<dbReference type="SUPFAM" id="SSF56801">
    <property type="entry name" value="Acetyl-CoA synthetase-like"/>
    <property type="match status" value="1"/>
</dbReference>